<protein>
    <submittedName>
        <fullName evidence="2">Uncharacterized protein</fullName>
    </submittedName>
</protein>
<keyword evidence="3" id="KW-1185">Reference proteome</keyword>
<name>A0ABD1YKW7_9MARC</name>
<evidence type="ECO:0000313" key="2">
    <source>
        <dbReference type="EMBL" id="KAL2631363.1"/>
    </source>
</evidence>
<reference evidence="2 3" key="1">
    <citation type="submission" date="2024-09" db="EMBL/GenBank/DDBJ databases">
        <title>Chromosome-scale assembly of Riccia fluitans.</title>
        <authorList>
            <person name="Paukszto L."/>
            <person name="Sawicki J."/>
            <person name="Karawczyk K."/>
            <person name="Piernik-Szablinska J."/>
            <person name="Szczecinska M."/>
            <person name="Mazdziarz M."/>
        </authorList>
    </citation>
    <scope>NUCLEOTIDE SEQUENCE [LARGE SCALE GENOMIC DNA]</scope>
    <source>
        <strain evidence="2">Rf_01</strain>
        <tissue evidence="2">Aerial parts of the thallus</tissue>
    </source>
</reference>
<organism evidence="2 3">
    <name type="scientific">Riccia fluitans</name>
    <dbReference type="NCBI Taxonomy" id="41844"/>
    <lineage>
        <taxon>Eukaryota</taxon>
        <taxon>Viridiplantae</taxon>
        <taxon>Streptophyta</taxon>
        <taxon>Embryophyta</taxon>
        <taxon>Marchantiophyta</taxon>
        <taxon>Marchantiopsida</taxon>
        <taxon>Marchantiidae</taxon>
        <taxon>Marchantiales</taxon>
        <taxon>Ricciaceae</taxon>
        <taxon>Riccia</taxon>
    </lineage>
</organism>
<evidence type="ECO:0000313" key="3">
    <source>
        <dbReference type="Proteomes" id="UP001605036"/>
    </source>
</evidence>
<dbReference type="AlphaFoldDB" id="A0ABD1YKW7"/>
<dbReference type="Proteomes" id="UP001605036">
    <property type="component" value="Unassembled WGS sequence"/>
</dbReference>
<proteinExistence type="predicted"/>
<sequence length="130" mass="14651">MMASIKDENDLEKGPNHPLLEQADGNVEPGNVEDNVANGCFFAKGSSREEDVNMHLNVSHCTVEPRNAERVERSADGEVHRVTVTVKANEKFFERVQEFHLVNRESLHLLNTGEIKSKRPRISTIRSITT</sequence>
<gene>
    <name evidence="2" type="ORF">R1flu_016049</name>
</gene>
<evidence type="ECO:0000256" key="1">
    <source>
        <dbReference type="SAM" id="MobiDB-lite"/>
    </source>
</evidence>
<dbReference type="EMBL" id="JBHFFA010000004">
    <property type="protein sequence ID" value="KAL2631363.1"/>
    <property type="molecule type" value="Genomic_DNA"/>
</dbReference>
<accession>A0ABD1YKW7</accession>
<comment type="caution">
    <text evidence="2">The sequence shown here is derived from an EMBL/GenBank/DDBJ whole genome shotgun (WGS) entry which is preliminary data.</text>
</comment>
<feature type="region of interest" description="Disordered" evidence="1">
    <location>
        <begin position="1"/>
        <end position="31"/>
    </location>
</feature>
<feature type="compositionally biased region" description="Basic and acidic residues" evidence="1">
    <location>
        <begin position="1"/>
        <end position="15"/>
    </location>
</feature>